<feature type="transmembrane region" description="Helical" evidence="9">
    <location>
        <begin position="308"/>
        <end position="325"/>
    </location>
</feature>
<comment type="subcellular location">
    <subcellularLocation>
        <location evidence="1">Membrane</location>
        <topology evidence="1">Multi-pass membrane protein</topology>
    </subcellularLocation>
</comment>
<dbReference type="Pfam" id="PF01769">
    <property type="entry name" value="MgtE"/>
    <property type="match status" value="1"/>
</dbReference>
<accession>G8C355</accession>
<name>G8C355_9MOLU</name>
<dbReference type="PANTHER" id="PTHR43773">
    <property type="entry name" value="MAGNESIUM TRANSPORTER MGTE"/>
    <property type="match status" value="1"/>
</dbReference>
<evidence type="ECO:0000256" key="9">
    <source>
        <dbReference type="SAM" id="Phobius"/>
    </source>
</evidence>
<dbReference type="InterPro" id="IPR006668">
    <property type="entry name" value="Mg_transptr_MgtE_intracell_dom"/>
</dbReference>
<reference evidence="11" key="1">
    <citation type="submission" date="2011-11" db="EMBL/GenBank/DDBJ databases">
        <title>Complete genome sequence of Candidatus Mycoplasma haemominutum.</title>
        <authorList>
            <person name="Barker E.N."/>
            <person name="Darby A.C."/>
            <person name="Helps C.R."/>
            <person name="Peters I.R."/>
            <person name="Hughes M.A."/>
            <person name="Radford A.D."/>
            <person name="Novacco M."/>
            <person name="Boretti F."/>
            <person name="Hofmann-Lehmann R."/>
            <person name="Tasker S."/>
        </authorList>
    </citation>
    <scope>NUCLEOTIDE SEQUENCE</scope>
    <source>
        <strain evidence="11">Birmingham 1</strain>
    </source>
</reference>
<comment type="similarity">
    <text evidence="2">Belongs to the SLC41A transporter family.</text>
</comment>
<dbReference type="GO" id="GO:0016020">
    <property type="term" value="C:membrane"/>
    <property type="evidence" value="ECO:0007669"/>
    <property type="project" value="UniProtKB-SubCell"/>
</dbReference>
<sequence length="553" mass="61119">MLGGRAAQLIFSTQKQYSNREDRSLARLLTRLTKAYELKNYATFREISNSVQATTLVKALEKLSNYELTNIMLLALSPERMGDFFLSFSAEHKLGILRTIRPALLAKILEQLQADQVAELISIVDSNLSKKIIYLSTPQLRKELRIIGSFSHSQVGSIMNTSTITVPENFNIQQALSYLKKKKEKLEIGDEIFVVNLKQEVVGLVSLQTLFFCNNNALKVKEMVEKDFIFVFATDQIGEAIDLFQKYPFSSAAVLNERNQLLGVVTSKDILPEVFEESIDDVYRFYGIVNLEHSYMQATVWEVVKSRLFWLIILLFATTLTTLIIDKFEALGYELTSGLSSAILVPLVPLITDMCGNSGSQTAASIIQSFASNELSAKDFWYVLKKELKISALIGGIISALNFARLLLYFLLVSPIPTSKISQAGASQAAVQASSTPSTISKNYQIIQASSSLPLLPFTTVLTLNNQTNNNYKTELLGVLGAAISSLALFLVIMLSKIVGVMIPYLAHRKKKDPASLTTPVLTTLLDAIGTLIFFSIGVGVISASMNILKNNS</sequence>
<dbReference type="PATRIC" id="fig|1116213.3.peg.249"/>
<dbReference type="SUPFAM" id="SSF158791">
    <property type="entry name" value="MgtE N-terminal domain-like"/>
    <property type="match status" value="1"/>
</dbReference>
<dbReference type="SUPFAM" id="SSF54631">
    <property type="entry name" value="CBS-domain pair"/>
    <property type="match status" value="1"/>
</dbReference>
<protein>
    <submittedName>
        <fullName evidence="11">Magnesium transporter</fullName>
    </submittedName>
</protein>
<evidence type="ECO:0000256" key="6">
    <source>
        <dbReference type="ARBA" id="ARBA00022989"/>
    </source>
</evidence>
<feature type="transmembrane region" description="Helical" evidence="9">
    <location>
        <begin position="525"/>
        <end position="549"/>
    </location>
</feature>
<dbReference type="PANTHER" id="PTHR43773:SF1">
    <property type="entry name" value="MAGNESIUM TRANSPORTER MGTE"/>
    <property type="match status" value="1"/>
</dbReference>
<keyword evidence="4 9" id="KW-0812">Transmembrane</keyword>
<evidence type="ECO:0000256" key="1">
    <source>
        <dbReference type="ARBA" id="ARBA00004141"/>
    </source>
</evidence>
<evidence type="ECO:0000259" key="10">
    <source>
        <dbReference type="PROSITE" id="PS51371"/>
    </source>
</evidence>
<dbReference type="GO" id="GO:0015095">
    <property type="term" value="F:magnesium ion transmembrane transporter activity"/>
    <property type="evidence" value="ECO:0007669"/>
    <property type="project" value="InterPro"/>
</dbReference>
<evidence type="ECO:0000256" key="8">
    <source>
        <dbReference type="PROSITE-ProRule" id="PRU00703"/>
    </source>
</evidence>
<dbReference type="SUPFAM" id="SSF161093">
    <property type="entry name" value="MgtE membrane domain-like"/>
    <property type="match status" value="1"/>
</dbReference>
<dbReference type="Gene3D" id="1.25.60.10">
    <property type="entry name" value="MgtE N-terminal domain-like"/>
    <property type="match status" value="1"/>
</dbReference>
<dbReference type="Pfam" id="PF00571">
    <property type="entry name" value="CBS"/>
    <property type="match status" value="2"/>
</dbReference>
<dbReference type="InterPro" id="IPR006667">
    <property type="entry name" value="SLC41_membr_dom"/>
</dbReference>
<keyword evidence="3" id="KW-0813">Transport</keyword>
<dbReference type="InterPro" id="IPR000644">
    <property type="entry name" value="CBS_dom"/>
</dbReference>
<dbReference type="SMART" id="SM00924">
    <property type="entry name" value="MgtE_N"/>
    <property type="match status" value="1"/>
</dbReference>
<dbReference type="KEGG" id="mhb:MHM_02350"/>
<evidence type="ECO:0000256" key="4">
    <source>
        <dbReference type="ARBA" id="ARBA00022692"/>
    </source>
</evidence>
<proteinExistence type="inferred from homology"/>
<dbReference type="Gene3D" id="3.10.580.10">
    <property type="entry name" value="CBS-domain"/>
    <property type="match status" value="1"/>
</dbReference>
<dbReference type="InterPro" id="IPR038076">
    <property type="entry name" value="MgtE_N_sf"/>
</dbReference>
<dbReference type="InterPro" id="IPR036739">
    <property type="entry name" value="SLC41_membr_dom_sf"/>
</dbReference>
<evidence type="ECO:0000256" key="7">
    <source>
        <dbReference type="ARBA" id="ARBA00023136"/>
    </source>
</evidence>
<feature type="domain" description="CBS" evidence="10">
    <location>
        <begin position="223"/>
        <end position="282"/>
    </location>
</feature>
<dbReference type="HOGENOM" id="CLU_037408_2_2_14"/>
<keyword evidence="7 9" id="KW-0472">Membrane</keyword>
<keyword evidence="5" id="KW-0460">Magnesium</keyword>
<dbReference type="Pfam" id="PF03448">
    <property type="entry name" value="MgtE_N"/>
    <property type="match status" value="1"/>
</dbReference>
<dbReference type="PROSITE" id="PS51371">
    <property type="entry name" value="CBS"/>
    <property type="match status" value="1"/>
</dbReference>
<keyword evidence="8" id="KW-0129">CBS domain</keyword>
<gene>
    <name evidence="11" type="primary">mgtE</name>
    <name evidence="11" type="ORF">MHM_02350</name>
</gene>
<evidence type="ECO:0000313" key="11">
    <source>
        <dbReference type="EMBL" id="CCE66753.1"/>
    </source>
</evidence>
<evidence type="ECO:0000256" key="3">
    <source>
        <dbReference type="ARBA" id="ARBA00022448"/>
    </source>
</evidence>
<dbReference type="RefSeq" id="WP_015511618.1">
    <property type="nucleotide sequence ID" value="NC_021007.1"/>
</dbReference>
<reference evidence="11" key="2">
    <citation type="submission" date="2011-11" db="EMBL/GenBank/DDBJ databases">
        <authorList>
            <person name="Barker E."/>
        </authorList>
    </citation>
    <scope>NUCLEOTIDE SEQUENCE</scope>
    <source>
        <strain evidence="11">Birmingham 1</strain>
    </source>
</reference>
<evidence type="ECO:0000256" key="2">
    <source>
        <dbReference type="ARBA" id="ARBA00009749"/>
    </source>
</evidence>
<dbReference type="InterPro" id="IPR046342">
    <property type="entry name" value="CBS_dom_sf"/>
</dbReference>
<dbReference type="InterPro" id="IPR006669">
    <property type="entry name" value="MgtE_transporter"/>
</dbReference>
<dbReference type="AlphaFoldDB" id="G8C355"/>
<organism evidence="11">
    <name type="scientific">Candidatus Mycoplasma haematominutum 'Birmingham 1'</name>
    <dbReference type="NCBI Taxonomy" id="1116213"/>
    <lineage>
        <taxon>Bacteria</taxon>
        <taxon>Bacillati</taxon>
        <taxon>Mycoplasmatota</taxon>
        <taxon>Mollicutes</taxon>
        <taxon>Mycoplasmataceae</taxon>
        <taxon>Mycoplasma</taxon>
    </lineage>
</organism>
<feature type="transmembrane region" description="Helical" evidence="9">
    <location>
        <begin position="476"/>
        <end position="505"/>
    </location>
</feature>
<feature type="transmembrane region" description="Helical" evidence="9">
    <location>
        <begin position="390"/>
        <end position="412"/>
    </location>
</feature>
<evidence type="ECO:0000256" key="5">
    <source>
        <dbReference type="ARBA" id="ARBA00022842"/>
    </source>
</evidence>
<keyword evidence="6 9" id="KW-1133">Transmembrane helix</keyword>
<dbReference type="Gene3D" id="1.10.357.20">
    <property type="entry name" value="SLC41 divalent cation transporters, integral membrane domain"/>
    <property type="match status" value="1"/>
</dbReference>
<dbReference type="EMBL" id="HE613254">
    <property type="protein sequence ID" value="CCE66753.1"/>
    <property type="molecule type" value="Genomic_DNA"/>
</dbReference>